<sequence>MPVTCIDSRSLTCAVGQPLMSNDMLTPSICLPNSRVLQKLDLSWILPVPVGQPNWQGEIRHGDQEGTTQKDAGQHLSITGV</sequence>
<name>A0AAE1D931_9GAST</name>
<reference evidence="2" key="1">
    <citation type="journal article" date="2023" name="G3 (Bethesda)">
        <title>A reference genome for the long-term kleptoplast-retaining sea slug Elysia crispata morphotype clarki.</title>
        <authorList>
            <person name="Eastman K.E."/>
            <person name="Pendleton A.L."/>
            <person name="Shaikh M.A."/>
            <person name="Suttiyut T."/>
            <person name="Ogas R."/>
            <person name="Tomko P."/>
            <person name="Gavelis G."/>
            <person name="Widhalm J.R."/>
            <person name="Wisecaver J.H."/>
        </authorList>
    </citation>
    <scope>NUCLEOTIDE SEQUENCE</scope>
    <source>
        <strain evidence="2">ECLA1</strain>
    </source>
</reference>
<gene>
    <name evidence="2" type="ORF">RRG08_014198</name>
</gene>
<dbReference type="AlphaFoldDB" id="A0AAE1D931"/>
<dbReference type="EMBL" id="JAWDGP010004825">
    <property type="protein sequence ID" value="KAK3761836.1"/>
    <property type="molecule type" value="Genomic_DNA"/>
</dbReference>
<dbReference type="Proteomes" id="UP001283361">
    <property type="component" value="Unassembled WGS sequence"/>
</dbReference>
<evidence type="ECO:0000313" key="2">
    <source>
        <dbReference type="EMBL" id="KAK3761836.1"/>
    </source>
</evidence>
<keyword evidence="3" id="KW-1185">Reference proteome</keyword>
<organism evidence="2 3">
    <name type="scientific">Elysia crispata</name>
    <name type="common">lettuce slug</name>
    <dbReference type="NCBI Taxonomy" id="231223"/>
    <lineage>
        <taxon>Eukaryota</taxon>
        <taxon>Metazoa</taxon>
        <taxon>Spiralia</taxon>
        <taxon>Lophotrochozoa</taxon>
        <taxon>Mollusca</taxon>
        <taxon>Gastropoda</taxon>
        <taxon>Heterobranchia</taxon>
        <taxon>Euthyneura</taxon>
        <taxon>Panpulmonata</taxon>
        <taxon>Sacoglossa</taxon>
        <taxon>Placobranchoidea</taxon>
        <taxon>Plakobranchidae</taxon>
        <taxon>Elysia</taxon>
    </lineage>
</organism>
<evidence type="ECO:0000313" key="3">
    <source>
        <dbReference type="Proteomes" id="UP001283361"/>
    </source>
</evidence>
<evidence type="ECO:0000256" key="1">
    <source>
        <dbReference type="SAM" id="MobiDB-lite"/>
    </source>
</evidence>
<feature type="region of interest" description="Disordered" evidence="1">
    <location>
        <begin position="58"/>
        <end position="81"/>
    </location>
</feature>
<proteinExistence type="predicted"/>
<protein>
    <submittedName>
        <fullName evidence="2">Uncharacterized protein</fullName>
    </submittedName>
</protein>
<comment type="caution">
    <text evidence="2">The sequence shown here is derived from an EMBL/GenBank/DDBJ whole genome shotgun (WGS) entry which is preliminary data.</text>
</comment>
<feature type="compositionally biased region" description="Polar residues" evidence="1">
    <location>
        <begin position="65"/>
        <end position="81"/>
    </location>
</feature>
<accession>A0AAE1D931</accession>